<keyword evidence="4" id="KW-1185">Reference proteome</keyword>
<protein>
    <submittedName>
        <fullName evidence="3">Uncharacterized protein</fullName>
    </submittedName>
</protein>
<dbReference type="Proteomes" id="UP000291301">
    <property type="component" value="Unassembled WGS sequence"/>
</dbReference>
<feature type="coiled-coil region" evidence="1">
    <location>
        <begin position="128"/>
        <end position="291"/>
    </location>
</feature>
<feature type="region of interest" description="Disordered" evidence="2">
    <location>
        <begin position="1"/>
        <end position="40"/>
    </location>
</feature>
<comment type="caution">
    <text evidence="3">The sequence shown here is derived from an EMBL/GenBank/DDBJ whole genome shotgun (WGS) entry which is preliminary data.</text>
</comment>
<evidence type="ECO:0000256" key="2">
    <source>
        <dbReference type="SAM" id="MobiDB-lite"/>
    </source>
</evidence>
<accession>A0A4R0PBY4</accession>
<feature type="compositionally biased region" description="Basic and acidic residues" evidence="2">
    <location>
        <begin position="335"/>
        <end position="349"/>
    </location>
</feature>
<organism evidence="3 4">
    <name type="scientific">Oricola cellulosilytica</name>
    <dbReference type="NCBI Taxonomy" id="1429082"/>
    <lineage>
        <taxon>Bacteria</taxon>
        <taxon>Pseudomonadati</taxon>
        <taxon>Pseudomonadota</taxon>
        <taxon>Alphaproteobacteria</taxon>
        <taxon>Hyphomicrobiales</taxon>
        <taxon>Ahrensiaceae</taxon>
        <taxon>Oricola</taxon>
    </lineage>
</organism>
<dbReference type="RefSeq" id="WP_131569726.1">
    <property type="nucleotide sequence ID" value="NZ_JAINFK010000006.1"/>
</dbReference>
<reference evidence="3 4" key="1">
    <citation type="journal article" date="2015" name="Antonie Van Leeuwenhoek">
        <title>Oricola cellulosilytica gen. nov., sp. nov., a cellulose-degrading bacterium of the family Phyllobacteriaceae isolated from surface seashore water, and emended descriptions of Mesorhizobium loti and Phyllobacterium myrsinacearum.</title>
        <authorList>
            <person name="Hameed A."/>
            <person name="Shahina M."/>
            <person name="Lai W.A."/>
            <person name="Lin S.Y."/>
            <person name="Young L.S."/>
            <person name="Liu Y.C."/>
            <person name="Hsu Y.H."/>
            <person name="Young C.C."/>
        </authorList>
    </citation>
    <scope>NUCLEOTIDE SEQUENCE [LARGE SCALE GENOMIC DNA]</scope>
    <source>
        <strain evidence="3 4">KCTC 52183</strain>
    </source>
</reference>
<feature type="region of interest" description="Disordered" evidence="2">
    <location>
        <begin position="63"/>
        <end position="87"/>
    </location>
</feature>
<dbReference type="AlphaFoldDB" id="A0A4R0PBY4"/>
<gene>
    <name evidence="3" type="ORF">E0D97_13335</name>
</gene>
<feature type="compositionally biased region" description="Basic and acidic residues" evidence="2">
    <location>
        <begin position="1"/>
        <end position="13"/>
    </location>
</feature>
<keyword evidence="1" id="KW-0175">Coiled coil</keyword>
<feature type="region of interest" description="Disordered" evidence="2">
    <location>
        <begin position="335"/>
        <end position="393"/>
    </location>
</feature>
<dbReference type="Gene3D" id="1.10.287.1490">
    <property type="match status" value="1"/>
</dbReference>
<evidence type="ECO:0000313" key="4">
    <source>
        <dbReference type="Proteomes" id="UP000291301"/>
    </source>
</evidence>
<evidence type="ECO:0000256" key="1">
    <source>
        <dbReference type="SAM" id="Coils"/>
    </source>
</evidence>
<proteinExistence type="predicted"/>
<sequence length="393" mass="44366">MNKIARLLDEPHKSSIPAVEGNGPSDAESAGLNVMASDNGGSDLDMVELDKLEQSLALEIEREFGHAHEEEPQNSEETAEAPRNEDSVRLLDIKRKRAMSADIEQRVREGATLFGSLTKQVAILTGYLDKTEGDLKRLEKVEANANRLRIASESISRKNQEMRSTLDDQKKRIALLEGKIAALRESNEQARTNLARLTEEKRVASVDLSGLRGEISRLESDRESLAERLDNAVSEHSELRQSLEQLRERERVTADEARQKDEEIARLTEELEEMRESRKQKAIDLEELKSRNATLETVSTEQKSRIDELVFELESGRKEFDEIIRLKQQRILELEARTEGQAKSRHELSEDMTPSMSFDPAKERSRVETAKPSKDGKDGKARAKTPAKVTAKS</sequence>
<name>A0A4R0PBY4_9HYPH</name>
<evidence type="ECO:0000313" key="3">
    <source>
        <dbReference type="EMBL" id="TCD13457.1"/>
    </source>
</evidence>
<feature type="compositionally biased region" description="Basic and acidic residues" evidence="2">
    <location>
        <begin position="360"/>
        <end position="381"/>
    </location>
</feature>
<dbReference type="EMBL" id="SJST01000005">
    <property type="protein sequence ID" value="TCD13457.1"/>
    <property type="molecule type" value="Genomic_DNA"/>
</dbReference>